<name>A0ABT0A1K1_9GAMM</name>
<keyword evidence="4" id="KW-0449">Lipoprotein</keyword>
<keyword evidence="1 4" id="KW-0732">Signal</keyword>
<feature type="domain" description="Outer membrane protein assembly factor BamE" evidence="5">
    <location>
        <begin position="32"/>
        <end position="102"/>
    </location>
</feature>
<evidence type="ECO:0000256" key="2">
    <source>
        <dbReference type="ARBA" id="ARBA00023136"/>
    </source>
</evidence>
<dbReference type="PANTHER" id="PTHR37482:SF1">
    <property type="entry name" value="OUTER MEMBRANE PROTEIN ASSEMBLY FACTOR BAME"/>
    <property type="match status" value="1"/>
</dbReference>
<proteinExistence type="inferred from homology"/>
<comment type="subunit">
    <text evidence="4">Part of the Bam complex.</text>
</comment>
<evidence type="ECO:0000259" key="5">
    <source>
        <dbReference type="Pfam" id="PF04355"/>
    </source>
</evidence>
<keyword evidence="2 4" id="KW-0472">Membrane</keyword>
<dbReference type="Proteomes" id="UP001165423">
    <property type="component" value="Unassembled WGS sequence"/>
</dbReference>
<protein>
    <recommendedName>
        <fullName evidence="4">Outer membrane protein assembly factor BamE</fullName>
    </recommendedName>
</protein>
<dbReference type="InterPro" id="IPR037873">
    <property type="entry name" value="BamE-like"/>
</dbReference>
<evidence type="ECO:0000313" key="7">
    <source>
        <dbReference type="Proteomes" id="UP001165423"/>
    </source>
</evidence>
<gene>
    <name evidence="4 6" type="primary">bamE</name>
    <name evidence="6" type="ORF">MQC88_02580</name>
</gene>
<dbReference type="RefSeq" id="WP_243318956.1">
    <property type="nucleotide sequence ID" value="NZ_JALGCL010000001.1"/>
</dbReference>
<keyword evidence="3 4" id="KW-0998">Cell outer membrane</keyword>
<evidence type="ECO:0000256" key="1">
    <source>
        <dbReference type="ARBA" id="ARBA00022729"/>
    </source>
</evidence>
<dbReference type="Pfam" id="PF04355">
    <property type="entry name" value="BamE"/>
    <property type="match status" value="1"/>
</dbReference>
<dbReference type="HAMAP" id="MF_00925">
    <property type="entry name" value="OM_assembly_BamE"/>
    <property type="match status" value="1"/>
</dbReference>
<dbReference type="InterPro" id="IPR007450">
    <property type="entry name" value="BamE_dom"/>
</dbReference>
<keyword evidence="4" id="KW-0564">Palmitate</keyword>
<dbReference type="EMBL" id="JALGCL010000001">
    <property type="protein sequence ID" value="MCJ0824853.1"/>
    <property type="molecule type" value="Genomic_DNA"/>
</dbReference>
<evidence type="ECO:0000256" key="3">
    <source>
        <dbReference type="ARBA" id="ARBA00023237"/>
    </source>
</evidence>
<evidence type="ECO:0000256" key="4">
    <source>
        <dbReference type="HAMAP-Rule" id="MF_00925"/>
    </source>
</evidence>
<comment type="subcellular location">
    <subcellularLocation>
        <location evidence="4">Cell outer membrane</location>
        <topology evidence="4">Lipid-anchor</topology>
    </subcellularLocation>
</comment>
<sequence>MRKLPLLATLVVAIAASTAGCGILYKQPIYQGNLIDKAAADQLQAGMSMQQVQALLGSPSIADPFHHDRWDYTATRRTDRVGHVEIKNFTVFFENGAVTRWEGDYFPEQDEELVRSTIKDFGPNLSKDDKKGR</sequence>
<reference evidence="6 7" key="1">
    <citation type="submission" date="2022-03" db="EMBL/GenBank/DDBJ databases">
        <title>Luteimonas soily sp. nov., a novel bacterium isolated from the soil.</title>
        <authorList>
            <person name="Zhang X."/>
        </authorList>
    </citation>
    <scope>NUCLEOTIDE SEQUENCE [LARGE SCALE GENOMIC DNA]</scope>
    <source>
        <strain evidence="6 7">50</strain>
    </source>
</reference>
<evidence type="ECO:0000313" key="6">
    <source>
        <dbReference type="EMBL" id="MCJ0824853.1"/>
    </source>
</evidence>
<accession>A0ABT0A1K1</accession>
<keyword evidence="7" id="KW-1185">Reference proteome</keyword>
<dbReference type="Gene3D" id="3.30.1450.10">
    <property type="match status" value="1"/>
</dbReference>
<dbReference type="PANTHER" id="PTHR37482">
    <property type="entry name" value="OUTER MEMBRANE PROTEIN ASSEMBLY FACTOR BAME"/>
    <property type="match status" value="1"/>
</dbReference>
<comment type="similarity">
    <text evidence="4">Belongs to the BamE family.</text>
</comment>
<organism evidence="6 7">
    <name type="scientific">Cognatiluteimonas sedimenti</name>
    <dbReference type="NCBI Taxonomy" id="2927791"/>
    <lineage>
        <taxon>Bacteria</taxon>
        <taxon>Pseudomonadati</taxon>
        <taxon>Pseudomonadota</taxon>
        <taxon>Gammaproteobacteria</taxon>
        <taxon>Lysobacterales</taxon>
        <taxon>Lysobacteraceae</taxon>
        <taxon>Cognatiluteimonas</taxon>
    </lineage>
</organism>
<comment type="function">
    <text evidence="4">Part of the outer membrane protein assembly complex, which is involved in assembly and insertion of beta-barrel proteins into the outer membrane.</text>
</comment>
<comment type="caution">
    <text evidence="6">The sequence shown here is derived from an EMBL/GenBank/DDBJ whole genome shotgun (WGS) entry which is preliminary data.</text>
</comment>
<dbReference type="InterPro" id="IPR026592">
    <property type="entry name" value="BamE"/>
</dbReference>
<dbReference type="PROSITE" id="PS51257">
    <property type="entry name" value="PROKAR_LIPOPROTEIN"/>
    <property type="match status" value="1"/>
</dbReference>